<gene>
    <name evidence="14" type="ORF">J2Z30_004376</name>
    <name evidence="13" type="ORF">SIRAN450</name>
</gene>
<organism evidence="13">
    <name type="scientific">Streptomyces iranensis</name>
    <dbReference type="NCBI Taxonomy" id="576784"/>
    <lineage>
        <taxon>Bacteria</taxon>
        <taxon>Bacillati</taxon>
        <taxon>Actinomycetota</taxon>
        <taxon>Actinomycetes</taxon>
        <taxon>Kitasatosporales</taxon>
        <taxon>Streptomycetaceae</taxon>
        <taxon>Streptomyces</taxon>
        <taxon>Streptomyces violaceusniger group</taxon>
    </lineage>
</organism>
<name>A0A060ZIZ1_9ACTN</name>
<evidence type="ECO:0000256" key="1">
    <source>
        <dbReference type="ARBA" id="ARBA00004651"/>
    </source>
</evidence>
<feature type="transmembrane region" description="Helical" evidence="11">
    <location>
        <begin position="58"/>
        <end position="79"/>
    </location>
</feature>
<dbReference type="AlphaFoldDB" id="A0A060ZIZ1"/>
<keyword evidence="4" id="KW-1003">Cell membrane</keyword>
<feature type="transmembrane region" description="Helical" evidence="11">
    <location>
        <begin position="244"/>
        <end position="262"/>
    </location>
</feature>
<keyword evidence="8 11" id="KW-0472">Membrane</keyword>
<evidence type="ECO:0000256" key="3">
    <source>
        <dbReference type="ARBA" id="ARBA00022448"/>
    </source>
</evidence>
<dbReference type="Pfam" id="PF07690">
    <property type="entry name" value="MFS_1"/>
    <property type="match status" value="1"/>
</dbReference>
<evidence type="ECO:0000313" key="15">
    <source>
        <dbReference type="Proteomes" id="UP000756710"/>
    </source>
</evidence>
<keyword evidence="15" id="KW-1185">Reference proteome</keyword>
<feature type="transmembrane region" description="Helical" evidence="11">
    <location>
        <begin position="403"/>
        <end position="424"/>
    </location>
</feature>
<dbReference type="InterPro" id="IPR011701">
    <property type="entry name" value="MFS"/>
</dbReference>
<feature type="transmembrane region" description="Helical" evidence="11">
    <location>
        <begin position="191"/>
        <end position="210"/>
    </location>
</feature>
<feature type="transmembrane region" description="Helical" evidence="11">
    <location>
        <begin position="91"/>
        <end position="109"/>
    </location>
</feature>
<dbReference type="InterPro" id="IPR005829">
    <property type="entry name" value="Sugar_transporter_CS"/>
</dbReference>
<evidence type="ECO:0000256" key="6">
    <source>
        <dbReference type="ARBA" id="ARBA00022847"/>
    </source>
</evidence>
<dbReference type="InterPro" id="IPR036259">
    <property type="entry name" value="MFS_trans_sf"/>
</dbReference>
<evidence type="ECO:0000256" key="5">
    <source>
        <dbReference type="ARBA" id="ARBA00022692"/>
    </source>
</evidence>
<dbReference type="SUPFAM" id="SSF103473">
    <property type="entry name" value="MFS general substrate transporter"/>
    <property type="match status" value="1"/>
</dbReference>
<keyword evidence="3" id="KW-0813">Transport</keyword>
<reference evidence="13" key="1">
    <citation type="submission" date="2014-05" db="EMBL/GenBank/DDBJ databases">
        <authorList>
            <person name="Horn Fabian"/>
        </authorList>
    </citation>
    <scope>NUCLEOTIDE SEQUENCE</scope>
</reference>
<keyword evidence="6" id="KW-0769">Symport</keyword>
<dbReference type="PANTHER" id="PTHR43528:SF1">
    <property type="entry name" value="ALPHA-KETOGLUTARATE PERMEASE"/>
    <property type="match status" value="1"/>
</dbReference>
<feature type="transmembrane region" description="Helical" evidence="11">
    <location>
        <begin position="342"/>
        <end position="364"/>
    </location>
</feature>
<feature type="transmembrane region" description="Helical" evidence="11">
    <location>
        <begin position="314"/>
        <end position="336"/>
    </location>
</feature>
<proteinExistence type="inferred from homology"/>
<dbReference type="Proteomes" id="UP000756710">
    <property type="component" value="Unassembled WGS sequence"/>
</dbReference>
<feature type="transmembrane region" description="Helical" evidence="11">
    <location>
        <begin position="376"/>
        <end position="397"/>
    </location>
</feature>
<dbReference type="EMBL" id="LK022848">
    <property type="protein sequence ID" value="CDR01699.1"/>
    <property type="molecule type" value="Genomic_DNA"/>
</dbReference>
<keyword evidence="7 11" id="KW-1133">Transmembrane helix</keyword>
<comment type="subcellular location">
    <subcellularLocation>
        <location evidence="1">Cell membrane</location>
        <topology evidence="1">Multi-pass membrane protein</topology>
    </subcellularLocation>
</comment>
<evidence type="ECO:0000256" key="11">
    <source>
        <dbReference type="SAM" id="Phobius"/>
    </source>
</evidence>
<keyword evidence="5 11" id="KW-0812">Transmembrane</keyword>
<dbReference type="EMBL" id="JAGGLR010000011">
    <property type="protein sequence ID" value="MBP2063355.1"/>
    <property type="molecule type" value="Genomic_DNA"/>
</dbReference>
<evidence type="ECO:0000256" key="2">
    <source>
        <dbReference type="ARBA" id="ARBA00008240"/>
    </source>
</evidence>
<dbReference type="GO" id="GO:0015293">
    <property type="term" value="F:symporter activity"/>
    <property type="evidence" value="ECO:0007669"/>
    <property type="project" value="UniProtKB-KW"/>
</dbReference>
<evidence type="ECO:0000259" key="12">
    <source>
        <dbReference type="PROSITE" id="PS50850"/>
    </source>
</evidence>
<evidence type="ECO:0000313" key="14">
    <source>
        <dbReference type="EMBL" id="MBP2063355.1"/>
    </source>
</evidence>
<dbReference type="InterPro" id="IPR020846">
    <property type="entry name" value="MFS_dom"/>
</dbReference>
<reference evidence="14 15" key="2">
    <citation type="submission" date="2021-03" db="EMBL/GenBank/DDBJ databases">
        <title>Genomic Encyclopedia of Type Strains, Phase IV (KMG-IV): sequencing the most valuable type-strain genomes for metagenomic binning, comparative biology and taxonomic classification.</title>
        <authorList>
            <person name="Goeker M."/>
        </authorList>
    </citation>
    <scope>NUCLEOTIDE SEQUENCE [LARGE SCALE GENOMIC DNA]</scope>
    <source>
        <strain evidence="14 15">DSM 41954</strain>
    </source>
</reference>
<feature type="transmembrane region" description="Helical" evidence="11">
    <location>
        <begin position="156"/>
        <end position="179"/>
    </location>
</feature>
<dbReference type="InterPro" id="IPR051084">
    <property type="entry name" value="H+-coupled_symporters"/>
</dbReference>
<comment type="function">
    <text evidence="9">May be a proton symporter involved in the uptake of osmolytes such as proline and glycine betaine.</text>
</comment>
<evidence type="ECO:0000256" key="4">
    <source>
        <dbReference type="ARBA" id="ARBA00022475"/>
    </source>
</evidence>
<sequence>MPSSVPSTPPGTPPSVRRPLLAGAAGNFVEWFDFGVYGFQATVIATAFFPGHDPTAGLLATFGIFAVAFFIRPVGAVVLGRLGDRVGRRATLSLVVLMMSGSTALVGVLPTHASVGTLAPVLLLVLRLVQGFSAGGEYSGASAFVVEYAPRERRGLYASVLSISTNAASLCGLGLAALLTQALGDTAMQSWGWRIPFLLALPLGLVGLYLRLRVDDTPEFLALRRDAEVESAPLKATWHGQRRAIGVVFGVVTFNAVAFYVLGSYWPTYLTSVVGLPRTTALWSSAATYLVLIALVPVFGHLSDRYGRRPLMTYAAGGLTLLAVPAFLLSSVGGFWPAFAGQLLFVSVAGATGPVVTVLLVEMFPTHIRYTASSIGYNLSYLVFGGTAPYVATFLISHTGSKLSPAVYITVIALVSLLVIRFCLPETAPRAVKPAAESADSGAVTVS</sequence>
<evidence type="ECO:0000256" key="9">
    <source>
        <dbReference type="ARBA" id="ARBA00037295"/>
    </source>
</evidence>
<dbReference type="Pfam" id="PF00083">
    <property type="entry name" value="Sugar_tr"/>
    <property type="match status" value="1"/>
</dbReference>
<evidence type="ECO:0000256" key="7">
    <source>
        <dbReference type="ARBA" id="ARBA00022989"/>
    </source>
</evidence>
<evidence type="ECO:0000256" key="8">
    <source>
        <dbReference type="ARBA" id="ARBA00023136"/>
    </source>
</evidence>
<dbReference type="FunFam" id="1.20.1250.20:FF:000001">
    <property type="entry name" value="Dicarboxylate MFS transporter"/>
    <property type="match status" value="1"/>
</dbReference>
<dbReference type="PANTHER" id="PTHR43528">
    <property type="entry name" value="ALPHA-KETOGLUTARATE PERMEASE"/>
    <property type="match status" value="1"/>
</dbReference>
<dbReference type="GO" id="GO:0005886">
    <property type="term" value="C:plasma membrane"/>
    <property type="evidence" value="ECO:0007669"/>
    <property type="project" value="UniProtKB-SubCell"/>
</dbReference>
<evidence type="ECO:0000256" key="10">
    <source>
        <dbReference type="ARBA" id="ARBA00039918"/>
    </source>
</evidence>
<protein>
    <recommendedName>
        <fullName evidence="10">Putative proline/betaine transporter</fullName>
    </recommendedName>
</protein>
<dbReference type="InterPro" id="IPR005828">
    <property type="entry name" value="MFS_sugar_transport-like"/>
</dbReference>
<dbReference type="RefSeq" id="WP_044580682.1">
    <property type="nucleotide sequence ID" value="NZ_BAABDR010000078.1"/>
</dbReference>
<evidence type="ECO:0000313" key="13">
    <source>
        <dbReference type="EMBL" id="CDR01699.1"/>
    </source>
</evidence>
<feature type="transmembrane region" description="Helical" evidence="11">
    <location>
        <begin position="282"/>
        <end position="302"/>
    </location>
</feature>
<feature type="transmembrane region" description="Helical" evidence="11">
    <location>
        <begin position="115"/>
        <end position="135"/>
    </location>
</feature>
<dbReference type="HOGENOM" id="CLU_001265_39_0_11"/>
<dbReference type="PROSITE" id="PS50850">
    <property type="entry name" value="MFS"/>
    <property type="match status" value="1"/>
</dbReference>
<dbReference type="Gene3D" id="1.20.1250.20">
    <property type="entry name" value="MFS general substrate transporter like domains"/>
    <property type="match status" value="2"/>
</dbReference>
<comment type="similarity">
    <text evidence="2">Belongs to the major facilitator superfamily. Metabolite:H+ Symporter (MHS) family (TC 2.A.1.6) family.</text>
</comment>
<dbReference type="PROSITE" id="PS00217">
    <property type="entry name" value="SUGAR_TRANSPORT_2"/>
    <property type="match status" value="1"/>
</dbReference>
<accession>A0A060ZIZ1</accession>
<feature type="domain" description="Major facilitator superfamily (MFS) profile" evidence="12">
    <location>
        <begin position="19"/>
        <end position="428"/>
    </location>
</feature>